<dbReference type="GO" id="GO:0008757">
    <property type="term" value="F:S-adenosylmethionine-dependent methyltransferase activity"/>
    <property type="evidence" value="ECO:0007669"/>
    <property type="project" value="InterPro"/>
</dbReference>
<dbReference type="PANTHER" id="PTHR43591:SF109">
    <property type="entry name" value="METHYLTRANSFERASE TYPE 11 DOMAIN-CONTAINING PROTEIN"/>
    <property type="match status" value="1"/>
</dbReference>
<dbReference type="Gene3D" id="3.40.50.150">
    <property type="entry name" value="Vaccinia Virus protein VP39"/>
    <property type="match status" value="1"/>
</dbReference>
<feature type="domain" description="Methyltransferase type 11" evidence="1">
    <location>
        <begin position="57"/>
        <end position="151"/>
    </location>
</feature>
<name>A0A3B1A0V2_9ZZZZ</name>
<dbReference type="Pfam" id="PF08241">
    <property type="entry name" value="Methyltransf_11"/>
    <property type="match status" value="1"/>
</dbReference>
<protein>
    <recommendedName>
        <fullName evidence="1">Methyltransferase type 11 domain-containing protein</fullName>
    </recommendedName>
</protein>
<sequence>MNDRLRQTQDMLARHHRDGAAFAQMMKDTFDGRFNETFWEMWGQHIEPALSDVPVILDLGTGPGMLLKALAARYPKVRAIGVECADYMLEAAVDLPEGCETIAADLHNPFLPLEDSTVDAAVASMVLHEMQQPVRALREVARCLKPGGCLYMLDWVRAPLEQYFDDTELDVFAVDTPLEALEDLFIHFVEHNRFSADDLVFILENTGFRVLEATALKDGRQVRIIAEKL</sequence>
<dbReference type="EMBL" id="UOFU01000068">
    <property type="protein sequence ID" value="VAW95190.1"/>
    <property type="molecule type" value="Genomic_DNA"/>
</dbReference>
<dbReference type="AlphaFoldDB" id="A0A3B1A0V2"/>
<accession>A0A3B1A0V2</accession>
<evidence type="ECO:0000259" key="1">
    <source>
        <dbReference type="Pfam" id="PF08241"/>
    </source>
</evidence>
<dbReference type="SUPFAM" id="SSF53335">
    <property type="entry name" value="S-adenosyl-L-methionine-dependent methyltransferases"/>
    <property type="match status" value="1"/>
</dbReference>
<dbReference type="InterPro" id="IPR029063">
    <property type="entry name" value="SAM-dependent_MTases_sf"/>
</dbReference>
<evidence type="ECO:0000313" key="2">
    <source>
        <dbReference type="EMBL" id="VAW95190.1"/>
    </source>
</evidence>
<dbReference type="PANTHER" id="PTHR43591">
    <property type="entry name" value="METHYLTRANSFERASE"/>
    <property type="match status" value="1"/>
</dbReference>
<organism evidence="2">
    <name type="scientific">hydrothermal vent metagenome</name>
    <dbReference type="NCBI Taxonomy" id="652676"/>
    <lineage>
        <taxon>unclassified sequences</taxon>
        <taxon>metagenomes</taxon>
        <taxon>ecological metagenomes</taxon>
    </lineage>
</organism>
<proteinExistence type="predicted"/>
<dbReference type="CDD" id="cd02440">
    <property type="entry name" value="AdoMet_MTases"/>
    <property type="match status" value="1"/>
</dbReference>
<dbReference type="InterPro" id="IPR013216">
    <property type="entry name" value="Methyltransf_11"/>
</dbReference>
<gene>
    <name evidence="2" type="ORF">MNBD_GAMMA20-665</name>
</gene>
<reference evidence="2" key="1">
    <citation type="submission" date="2018-06" db="EMBL/GenBank/DDBJ databases">
        <authorList>
            <person name="Zhirakovskaya E."/>
        </authorList>
    </citation>
    <scope>NUCLEOTIDE SEQUENCE</scope>
</reference>